<evidence type="ECO:0000256" key="1">
    <source>
        <dbReference type="SAM" id="MobiDB-lite"/>
    </source>
</evidence>
<evidence type="ECO:0000313" key="3">
    <source>
        <dbReference type="Proteomes" id="UP000325577"/>
    </source>
</evidence>
<dbReference type="OrthoDB" id="1917265at2759"/>
<reference evidence="2 3" key="1">
    <citation type="submission" date="2019-09" db="EMBL/GenBank/DDBJ databases">
        <title>A chromosome-level genome assembly of the Chinese tupelo Nyssa sinensis.</title>
        <authorList>
            <person name="Yang X."/>
            <person name="Kang M."/>
            <person name="Yang Y."/>
            <person name="Xiong H."/>
            <person name="Wang M."/>
            <person name="Zhang Z."/>
            <person name="Wang Z."/>
            <person name="Wu H."/>
            <person name="Ma T."/>
            <person name="Liu J."/>
            <person name="Xi Z."/>
        </authorList>
    </citation>
    <scope>NUCLEOTIDE SEQUENCE [LARGE SCALE GENOMIC DNA]</scope>
    <source>
        <strain evidence="2">J267</strain>
        <tissue evidence="2">Leaf</tissue>
    </source>
</reference>
<keyword evidence="3" id="KW-1185">Reference proteome</keyword>
<protein>
    <submittedName>
        <fullName evidence="2">Uncharacterized protein</fullName>
    </submittedName>
</protein>
<name>A0A5J5A398_9ASTE</name>
<accession>A0A5J5A398</accession>
<proteinExistence type="predicted"/>
<dbReference type="PANTHER" id="PTHR35318:SF2">
    <property type="entry name" value="OS08G0138900 PROTEIN"/>
    <property type="match status" value="1"/>
</dbReference>
<dbReference type="AlphaFoldDB" id="A0A5J5A398"/>
<sequence>MKYFVKFRSCLGGATLAPAAETATLPPQELVPLMNAGTGLSSSRASHGRLTRVHSSTQWKPALSAISEEGIVSDAGRDHERKVRSEKKPTVKARSTAKVRSPNHGDDYRKSSLSMAIPAFSPTPFLF</sequence>
<feature type="region of interest" description="Disordered" evidence="1">
    <location>
        <begin position="72"/>
        <end position="110"/>
    </location>
</feature>
<feature type="region of interest" description="Disordered" evidence="1">
    <location>
        <begin position="36"/>
        <end position="56"/>
    </location>
</feature>
<dbReference type="PANTHER" id="PTHR35318">
    <property type="entry name" value="BNAA10G08410D PROTEIN"/>
    <property type="match status" value="1"/>
</dbReference>
<feature type="compositionally biased region" description="Basic and acidic residues" evidence="1">
    <location>
        <begin position="75"/>
        <end position="89"/>
    </location>
</feature>
<dbReference type="Proteomes" id="UP000325577">
    <property type="component" value="Linkage Group LG4"/>
</dbReference>
<evidence type="ECO:0000313" key="2">
    <source>
        <dbReference type="EMBL" id="KAA8524556.1"/>
    </source>
</evidence>
<organism evidence="2 3">
    <name type="scientific">Nyssa sinensis</name>
    <dbReference type="NCBI Taxonomy" id="561372"/>
    <lineage>
        <taxon>Eukaryota</taxon>
        <taxon>Viridiplantae</taxon>
        <taxon>Streptophyta</taxon>
        <taxon>Embryophyta</taxon>
        <taxon>Tracheophyta</taxon>
        <taxon>Spermatophyta</taxon>
        <taxon>Magnoliopsida</taxon>
        <taxon>eudicotyledons</taxon>
        <taxon>Gunneridae</taxon>
        <taxon>Pentapetalae</taxon>
        <taxon>asterids</taxon>
        <taxon>Cornales</taxon>
        <taxon>Nyssaceae</taxon>
        <taxon>Nyssa</taxon>
    </lineage>
</organism>
<gene>
    <name evidence="2" type="ORF">F0562_010979</name>
</gene>
<dbReference type="EMBL" id="CM018047">
    <property type="protein sequence ID" value="KAA8524556.1"/>
    <property type="molecule type" value="Genomic_DNA"/>
</dbReference>